<keyword evidence="2" id="KW-0479">Metal-binding</keyword>
<dbReference type="PANTHER" id="PTHR43270:SF8">
    <property type="entry name" value="DI- AND TRIPEPTIDASE DUG2-RELATED"/>
    <property type="match status" value="1"/>
</dbReference>
<dbReference type="GO" id="GO:0009014">
    <property type="term" value="F:succinyl-diaminopimelate desuccinylase activity"/>
    <property type="evidence" value="ECO:0007669"/>
    <property type="project" value="UniProtKB-EC"/>
</dbReference>
<dbReference type="STRING" id="1121326.CLMAG_40170"/>
<dbReference type="Pfam" id="PF07687">
    <property type="entry name" value="M20_dimer"/>
    <property type="match status" value="1"/>
</dbReference>
<dbReference type="PANTHER" id="PTHR43270">
    <property type="entry name" value="BETA-ALA-HIS DIPEPTIDASE"/>
    <property type="match status" value="1"/>
</dbReference>
<dbReference type="PATRIC" id="fig|1121326.3.peg.4070"/>
<accession>A0A161X7X0</accession>
<dbReference type="InterPro" id="IPR051458">
    <property type="entry name" value="Cyt/Met_Dipeptidase"/>
</dbReference>
<dbReference type="GO" id="GO:0006508">
    <property type="term" value="P:proteolysis"/>
    <property type="evidence" value="ECO:0007669"/>
    <property type="project" value="UniProtKB-KW"/>
</dbReference>
<evidence type="ECO:0000256" key="1">
    <source>
        <dbReference type="ARBA" id="ARBA00022670"/>
    </source>
</evidence>
<keyword evidence="6" id="KW-1185">Reference proteome</keyword>
<name>A0A161X7X0_9CLOT</name>
<dbReference type="Proteomes" id="UP000076603">
    <property type="component" value="Unassembled WGS sequence"/>
</dbReference>
<keyword evidence="3 5" id="KW-0378">Hydrolase</keyword>
<protein>
    <submittedName>
        <fullName evidence="5">Succinyl-diaminopimelate desuccinylase</fullName>
        <ecNumber evidence="5">3.5.1.18</ecNumber>
    </submittedName>
</protein>
<evidence type="ECO:0000256" key="3">
    <source>
        <dbReference type="ARBA" id="ARBA00022801"/>
    </source>
</evidence>
<dbReference type="Gene3D" id="3.30.70.360">
    <property type="match status" value="1"/>
</dbReference>
<evidence type="ECO:0000313" key="5">
    <source>
        <dbReference type="EMBL" id="KZL90246.1"/>
    </source>
</evidence>
<evidence type="ECO:0000256" key="2">
    <source>
        <dbReference type="ARBA" id="ARBA00022723"/>
    </source>
</evidence>
<dbReference type="SUPFAM" id="SSF53187">
    <property type="entry name" value="Zn-dependent exopeptidases"/>
    <property type="match status" value="1"/>
</dbReference>
<dbReference type="GO" id="GO:0008233">
    <property type="term" value="F:peptidase activity"/>
    <property type="evidence" value="ECO:0007669"/>
    <property type="project" value="UniProtKB-KW"/>
</dbReference>
<dbReference type="GO" id="GO:0046872">
    <property type="term" value="F:metal ion binding"/>
    <property type="evidence" value="ECO:0007669"/>
    <property type="project" value="UniProtKB-KW"/>
</dbReference>
<dbReference type="InterPro" id="IPR011650">
    <property type="entry name" value="Peptidase_M20_dimer"/>
</dbReference>
<organism evidence="5 6">
    <name type="scientific">Clostridium magnum DSM 2767</name>
    <dbReference type="NCBI Taxonomy" id="1121326"/>
    <lineage>
        <taxon>Bacteria</taxon>
        <taxon>Bacillati</taxon>
        <taxon>Bacillota</taxon>
        <taxon>Clostridia</taxon>
        <taxon>Eubacteriales</taxon>
        <taxon>Clostridiaceae</taxon>
        <taxon>Clostridium</taxon>
    </lineage>
</organism>
<feature type="domain" description="Peptidase M20 dimerisation" evidence="4">
    <location>
        <begin position="191"/>
        <end position="346"/>
    </location>
</feature>
<dbReference type="Gene3D" id="3.40.630.10">
    <property type="entry name" value="Zn peptidases"/>
    <property type="match status" value="1"/>
</dbReference>
<dbReference type="InterPro" id="IPR002933">
    <property type="entry name" value="Peptidase_M20"/>
</dbReference>
<dbReference type="OrthoDB" id="9761532at2"/>
<evidence type="ECO:0000313" key="6">
    <source>
        <dbReference type="Proteomes" id="UP000076603"/>
    </source>
</evidence>
<proteinExistence type="predicted"/>
<dbReference type="Pfam" id="PF01546">
    <property type="entry name" value="Peptidase_M20"/>
    <property type="match status" value="1"/>
</dbReference>
<dbReference type="RefSeq" id="WP_082832006.1">
    <property type="nucleotide sequence ID" value="NZ_FQXL01000014.1"/>
</dbReference>
<dbReference type="SUPFAM" id="SSF55031">
    <property type="entry name" value="Bacterial exopeptidase dimerisation domain"/>
    <property type="match status" value="1"/>
</dbReference>
<dbReference type="EC" id="3.5.1.18" evidence="5"/>
<gene>
    <name evidence="5" type="primary">dapE_3</name>
    <name evidence="5" type="ORF">CLMAG_40170</name>
</gene>
<dbReference type="InterPro" id="IPR036264">
    <property type="entry name" value="Bact_exopeptidase_dim_dom"/>
</dbReference>
<reference evidence="5 6" key="1">
    <citation type="submission" date="2016-04" db="EMBL/GenBank/DDBJ databases">
        <title>Genome sequence of Clostridium magnum DSM 2767.</title>
        <authorList>
            <person name="Poehlein A."/>
            <person name="Uhlig R."/>
            <person name="Fischer R."/>
            <person name="Bahl H."/>
            <person name="Daniel R."/>
        </authorList>
    </citation>
    <scope>NUCLEOTIDE SEQUENCE [LARGE SCALE GENOMIC DNA]</scope>
    <source>
        <strain evidence="5 6">DSM 2767</strain>
    </source>
</reference>
<keyword evidence="1" id="KW-0645">Protease</keyword>
<dbReference type="AlphaFoldDB" id="A0A161X7X0"/>
<sequence>MTIIDDFISENFHFFRKSLEELIASKGISSTGEGIKDTIDYVQSLFSSLLNAETKILKTNGNPAIYASIPGESPFTVLFYGHYDVMSPEPVDKWNSDPFKLTEKDGKFYARGIGDNKGQLIAQILGVYSYLKLNEKLPFNVKFLIEGEEEQGSVHLPDVVKKYGDTLLQADLVVVVDGSMHESGRPVLRLGNRGLVSFEIKVKTADFDSHSGNAGNVVENPIMVLNKIINKLYSSDKNCVNIPYFYDGVLKPTELHKKWIEAIPYNQSSVEKRFGVSNINLNKEEYYDLLMFKPTFNISGIYSGYSGEGIKNIIPNEAIAKFDIRLVGKQDSALIMSNIKKVVEEFSPFATIKEFSSYPPSMTNSDLPYIETAIKALEAASDEKIIVEPVMAGTVPNYVWTDILKKPTLTIPYANADQNNHAPNENMDKLKFIRGIKSSYYLIKEFGD</sequence>
<dbReference type="EMBL" id="LWAE01000005">
    <property type="protein sequence ID" value="KZL90246.1"/>
    <property type="molecule type" value="Genomic_DNA"/>
</dbReference>
<evidence type="ECO:0000259" key="4">
    <source>
        <dbReference type="Pfam" id="PF07687"/>
    </source>
</evidence>
<comment type="caution">
    <text evidence="5">The sequence shown here is derived from an EMBL/GenBank/DDBJ whole genome shotgun (WGS) entry which is preliminary data.</text>
</comment>